<evidence type="ECO:0000259" key="4">
    <source>
        <dbReference type="Pfam" id="PF01551"/>
    </source>
</evidence>
<dbReference type="PANTHER" id="PTHR21666:SF289">
    <property type="entry name" value="L-ALA--D-GLU ENDOPEPTIDASE"/>
    <property type="match status" value="1"/>
</dbReference>
<feature type="region of interest" description="Disordered" evidence="2">
    <location>
        <begin position="40"/>
        <end position="60"/>
    </location>
</feature>
<dbReference type="PANTHER" id="PTHR21666">
    <property type="entry name" value="PEPTIDASE-RELATED"/>
    <property type="match status" value="1"/>
</dbReference>
<dbReference type="RefSeq" id="WP_345400991.1">
    <property type="nucleotide sequence ID" value="NZ_BAABLA010000103.1"/>
</dbReference>
<dbReference type="Proteomes" id="UP001596337">
    <property type="component" value="Unassembled WGS sequence"/>
</dbReference>
<gene>
    <name evidence="5" type="ORF">ACFQGD_22000</name>
</gene>
<feature type="domain" description="M23ase beta-sheet core" evidence="4">
    <location>
        <begin position="78"/>
        <end position="165"/>
    </location>
</feature>
<protein>
    <submittedName>
        <fullName evidence="5">M23 family metallopeptidase</fullName>
        <ecNumber evidence="5">3.4.24.-</ecNumber>
    </submittedName>
</protein>
<evidence type="ECO:0000256" key="1">
    <source>
        <dbReference type="ARBA" id="ARBA00022729"/>
    </source>
</evidence>
<evidence type="ECO:0000313" key="6">
    <source>
        <dbReference type="Proteomes" id="UP001596337"/>
    </source>
</evidence>
<feature type="chain" id="PRO_5045928760" evidence="3">
    <location>
        <begin position="33"/>
        <end position="189"/>
    </location>
</feature>
<keyword evidence="6" id="KW-1185">Reference proteome</keyword>
<dbReference type="SUPFAM" id="SSF51261">
    <property type="entry name" value="Duplicated hybrid motif"/>
    <property type="match status" value="1"/>
</dbReference>
<dbReference type="InterPro" id="IPR050570">
    <property type="entry name" value="Cell_wall_metabolism_enzyme"/>
</dbReference>
<proteinExistence type="predicted"/>
<comment type="caution">
    <text evidence="5">The sequence shown here is derived from an EMBL/GenBank/DDBJ whole genome shotgun (WGS) entry which is preliminary data.</text>
</comment>
<dbReference type="CDD" id="cd12797">
    <property type="entry name" value="M23_peptidase"/>
    <property type="match status" value="1"/>
</dbReference>
<sequence>MTTRRQRRPARALVLLAFGVLALLPAATVPTAEPAIGHASRTVTEAVRSDPPRFDWPLPGRPDVTRPFSAPLSPFGPGHRGIDLAAPPGTPVYAAASGVVIHAGTLAGRGVVSIDHSLLRTTYEPVEPTVTAGEQVYAGQRIGTLRRGHRGCVPACLHWGVRRGSAPPEYLNPLPLLAHTTVRLKPWPD</sequence>
<accession>A0ABW2C6X0</accession>
<dbReference type="GO" id="GO:0016787">
    <property type="term" value="F:hydrolase activity"/>
    <property type="evidence" value="ECO:0007669"/>
    <property type="project" value="UniProtKB-KW"/>
</dbReference>
<keyword evidence="5" id="KW-0378">Hydrolase</keyword>
<feature type="signal peptide" evidence="3">
    <location>
        <begin position="1"/>
        <end position="32"/>
    </location>
</feature>
<dbReference type="InterPro" id="IPR011055">
    <property type="entry name" value="Dup_hybrid_motif"/>
</dbReference>
<organism evidence="5 6">
    <name type="scientific">Haloechinothrix salitolerans</name>
    <dbReference type="NCBI Taxonomy" id="926830"/>
    <lineage>
        <taxon>Bacteria</taxon>
        <taxon>Bacillati</taxon>
        <taxon>Actinomycetota</taxon>
        <taxon>Actinomycetes</taxon>
        <taxon>Pseudonocardiales</taxon>
        <taxon>Pseudonocardiaceae</taxon>
        <taxon>Haloechinothrix</taxon>
    </lineage>
</organism>
<name>A0ABW2C6X0_9PSEU</name>
<dbReference type="EMBL" id="JBHSXX010000001">
    <property type="protein sequence ID" value="MFC6869819.1"/>
    <property type="molecule type" value="Genomic_DNA"/>
</dbReference>
<reference evidence="6" key="1">
    <citation type="journal article" date="2019" name="Int. J. Syst. Evol. Microbiol.">
        <title>The Global Catalogue of Microorganisms (GCM) 10K type strain sequencing project: providing services to taxonomists for standard genome sequencing and annotation.</title>
        <authorList>
            <consortium name="The Broad Institute Genomics Platform"/>
            <consortium name="The Broad Institute Genome Sequencing Center for Infectious Disease"/>
            <person name="Wu L."/>
            <person name="Ma J."/>
        </authorList>
    </citation>
    <scope>NUCLEOTIDE SEQUENCE [LARGE SCALE GENOMIC DNA]</scope>
    <source>
        <strain evidence="6">KCTC 32255</strain>
    </source>
</reference>
<evidence type="ECO:0000256" key="3">
    <source>
        <dbReference type="SAM" id="SignalP"/>
    </source>
</evidence>
<dbReference type="Gene3D" id="2.70.70.10">
    <property type="entry name" value="Glucose Permease (Domain IIA)"/>
    <property type="match status" value="1"/>
</dbReference>
<dbReference type="Pfam" id="PF01551">
    <property type="entry name" value="Peptidase_M23"/>
    <property type="match status" value="1"/>
</dbReference>
<dbReference type="InterPro" id="IPR016047">
    <property type="entry name" value="M23ase_b-sheet_dom"/>
</dbReference>
<evidence type="ECO:0000313" key="5">
    <source>
        <dbReference type="EMBL" id="MFC6869819.1"/>
    </source>
</evidence>
<evidence type="ECO:0000256" key="2">
    <source>
        <dbReference type="SAM" id="MobiDB-lite"/>
    </source>
</evidence>
<dbReference type="EC" id="3.4.24.-" evidence="5"/>
<keyword evidence="1 3" id="KW-0732">Signal</keyword>